<dbReference type="HOGENOM" id="CLU_278595_0_0_7"/>
<gene>
    <name evidence="2" type="ordered locus">MYSTI_01513</name>
</gene>
<dbReference type="Gene3D" id="3.40.50.300">
    <property type="entry name" value="P-loop containing nucleotide triphosphate hydrolases"/>
    <property type="match status" value="1"/>
</dbReference>
<evidence type="ECO:0000313" key="3">
    <source>
        <dbReference type="Proteomes" id="UP000011131"/>
    </source>
</evidence>
<protein>
    <submittedName>
        <fullName evidence="2">Uncharacterized protein</fullName>
    </submittedName>
</protein>
<dbReference type="eggNOG" id="COG0457">
    <property type="taxonomic scope" value="Bacteria"/>
</dbReference>
<evidence type="ECO:0000256" key="1">
    <source>
        <dbReference type="SAM" id="MobiDB-lite"/>
    </source>
</evidence>
<evidence type="ECO:0000313" key="2">
    <source>
        <dbReference type="EMBL" id="AGC42853.1"/>
    </source>
</evidence>
<dbReference type="InterPro" id="IPR027417">
    <property type="entry name" value="P-loop_NTPase"/>
</dbReference>
<dbReference type="KEGG" id="msd:MYSTI_01513"/>
<sequence>MTKKAHRLTPLQSVQIQLAYLSGNQCAFPGCTNLMMDLAGNFIGQVCHIEAAEYGGERHNDKMSNEDRRSFENLMVMCYEHHRITNDVEQYPAARLRRIKEDHERRFAGPEREDLERRFALAAQSFNEDNYLQRHCLPPPACVELTAQPTTIPPNVDSRPLVEPIRSGSDDSGAKNESHAVSLTQMLMTVAIGKTILVVGDGGSGKSTTLKMALAAAAERRRNDRSAPLPILLALSRFRGDLNALINESLGIAQGDWRTLPGTFLVFCDGLNELPLDEMASFGDALETPQRRDRVALVVSVRGGGVRGRTQLPSIDRVLRLSPLNKAQMIKMAQQALGMEDALGLLDHLRDRMPSRRLNFARLPFGFVAMLDEFRDKKVLPVTDAAVMEAFLRKRLLRAREAPKELAFIGDLADELLVGLAVGIALELRLNKHLSSMRRPDVQSVLTSVLRKAQQDGLFGADAITSVQAFAWMRHAELLILSADDWVSFRHDLIADYFAALALAKDWERYVGVLRRTYVTDDAWLLRVSRSELNAWRRSSVFAASCPGCAVSLCLGEASQGLVIDAARDAAERGNELAMLEAISVMRTIGNEDSLDWLRECAVGIDRKQLMDSRVGFNLLRALAYLGDESVLGWLLEDSSHGALQIWQYANPERALALSREYLARNGECEFARMNLCLDTLVQYGDSRDVLLLSKIIQGLPNPYLVVHAFRALFGIEPTLALGCLRPRYMESPDDLGIYLRAIAETGTPLDSRMLIQFVFFGFHDVKPGKKTDAEYHIDIKTREPAAKFLELCQIDSADVDLLLAGYELHPRSRHFVWSIAQAHQLAAFDRLAIQAVLSGGAAELGSVVEFARVRSWGPAIRNEFDRGLLHRVETDSTLMRMTFSCYRVLRYLAEHGNGALAASVVTDRVAQLGAAYEKISVNESVSLPWGDPESDFHLKIVSDVSVEWEFAALLPIASAVADLLPEDTIRIWLRVDTSRFSGGEQQLQSIYGRLRGDELDEKLCSFENEVSAAHFLLVLVELGITRRRVDAFSRLLVFGMWDLRVCFALLKVLPILWRNDADEVARIVVDVVARSPISQFQLHAEFVDEVLGRMTRRIAERVVGPALVAARDPLSREILQLWYDKGMRLRSVD</sequence>
<accession>L7U3U0</accession>
<reference evidence="2 3" key="1">
    <citation type="journal article" date="2013" name="Genome Announc.">
        <title>Complete genome sequence of Myxococcus stipitatus strain DSM 14675, a fruiting myxobacterium.</title>
        <authorList>
            <person name="Huntley S."/>
            <person name="Kneip S."/>
            <person name="Treuner-Lange A."/>
            <person name="Sogaard-Andersen L."/>
        </authorList>
    </citation>
    <scope>NUCLEOTIDE SEQUENCE [LARGE SCALE GENOMIC DNA]</scope>
    <source>
        <strain evidence="3">DSM 14675 / JCM 12634 / Mx s8</strain>
    </source>
</reference>
<feature type="region of interest" description="Disordered" evidence="1">
    <location>
        <begin position="153"/>
        <end position="176"/>
    </location>
</feature>
<organism evidence="2 3">
    <name type="scientific">Myxococcus stipitatus (strain DSM 14675 / JCM 12634 / Mx s8)</name>
    <dbReference type="NCBI Taxonomy" id="1278073"/>
    <lineage>
        <taxon>Bacteria</taxon>
        <taxon>Pseudomonadati</taxon>
        <taxon>Myxococcota</taxon>
        <taxon>Myxococcia</taxon>
        <taxon>Myxococcales</taxon>
        <taxon>Cystobacterineae</taxon>
        <taxon>Myxococcaceae</taxon>
        <taxon>Myxococcus</taxon>
    </lineage>
</organism>
<dbReference type="AlphaFoldDB" id="L7U3U0"/>
<name>L7U3U0_MYXSD</name>
<proteinExistence type="predicted"/>
<keyword evidence="3" id="KW-1185">Reference proteome</keyword>
<dbReference type="SUPFAM" id="SSF52540">
    <property type="entry name" value="P-loop containing nucleoside triphosphate hydrolases"/>
    <property type="match status" value="1"/>
</dbReference>
<dbReference type="Proteomes" id="UP000011131">
    <property type="component" value="Chromosome"/>
</dbReference>
<dbReference type="EMBL" id="CP004025">
    <property type="protein sequence ID" value="AGC42853.1"/>
    <property type="molecule type" value="Genomic_DNA"/>
</dbReference>
<dbReference type="PATRIC" id="fig|1278073.3.peg.1571"/>